<feature type="transmembrane region" description="Helical" evidence="10">
    <location>
        <begin position="21"/>
        <end position="42"/>
    </location>
</feature>
<comment type="similarity">
    <text evidence="2 9">Belongs to the CarA family.</text>
</comment>
<dbReference type="GO" id="GO:0004359">
    <property type="term" value="F:glutaminase activity"/>
    <property type="evidence" value="ECO:0007669"/>
    <property type="project" value="RHEA"/>
</dbReference>
<dbReference type="UniPathway" id="UPA00070">
    <property type="reaction ID" value="UER00115"/>
</dbReference>
<dbReference type="CDD" id="cd01744">
    <property type="entry name" value="GATase1_CPSase"/>
    <property type="match status" value="1"/>
</dbReference>
<feature type="binding site" evidence="9">
    <location>
        <position position="299"/>
    </location>
    <ligand>
        <name>L-glutamine</name>
        <dbReference type="ChEBI" id="CHEBI:58359"/>
    </ligand>
</feature>
<feature type="binding site" evidence="9">
    <location>
        <position position="89"/>
    </location>
    <ligand>
        <name>L-glutamine</name>
        <dbReference type="ChEBI" id="CHEBI:58359"/>
    </ligand>
</feature>
<feature type="region of interest" description="CPSase" evidence="9">
    <location>
        <begin position="1"/>
        <end position="216"/>
    </location>
</feature>
<dbReference type="GO" id="GO:0006526">
    <property type="term" value="P:L-arginine biosynthetic process"/>
    <property type="evidence" value="ECO:0007669"/>
    <property type="project" value="UniProtKB-UniRule"/>
</dbReference>
<dbReference type="InterPro" id="IPR002474">
    <property type="entry name" value="CarbamoylP_synth_ssu_N"/>
</dbReference>
<evidence type="ECO:0000256" key="2">
    <source>
        <dbReference type="ARBA" id="ARBA00007800"/>
    </source>
</evidence>
<feature type="binding site" evidence="9">
    <location>
        <position position="268"/>
    </location>
    <ligand>
        <name>L-glutamine</name>
        <dbReference type="ChEBI" id="CHEBI:58359"/>
    </ligand>
</feature>
<dbReference type="InterPro" id="IPR006274">
    <property type="entry name" value="CarbamoylP_synth_ssu"/>
</dbReference>
<dbReference type="AlphaFoldDB" id="B9KIX8"/>
<dbReference type="GO" id="GO:0044205">
    <property type="term" value="P:'de novo' UMP biosynthetic process"/>
    <property type="evidence" value="ECO:0007669"/>
    <property type="project" value="UniProtKB-UniRule"/>
</dbReference>
<keyword evidence="6 9" id="KW-0315">Glutamine amidotransferase</keyword>
<keyword evidence="10" id="KW-0812">Transmembrane</keyword>
<dbReference type="PROSITE" id="PS51273">
    <property type="entry name" value="GATASE_TYPE_1"/>
    <property type="match status" value="1"/>
</dbReference>
<keyword evidence="7 9" id="KW-0665">Pyrimidine biosynthesis</keyword>
<evidence type="ECO:0000256" key="10">
    <source>
        <dbReference type="SAM" id="Phobius"/>
    </source>
</evidence>
<dbReference type="HAMAP" id="MF_01209">
    <property type="entry name" value="CPSase_S_chain"/>
    <property type="match status" value="1"/>
</dbReference>
<keyword evidence="10" id="KW-1133">Transmembrane helix</keyword>
<evidence type="ECO:0000256" key="4">
    <source>
        <dbReference type="ARBA" id="ARBA00022741"/>
    </source>
</evidence>
<dbReference type="PRINTS" id="PR00099">
    <property type="entry name" value="CPSGATASE"/>
</dbReference>
<feature type="active site" description="Nucleophile" evidence="9">
    <location>
        <position position="295"/>
    </location>
</feature>
<dbReference type="SMART" id="SM01097">
    <property type="entry name" value="CPSase_sm_chain"/>
    <property type="match status" value="1"/>
</dbReference>
<reference evidence="12 13" key="1">
    <citation type="journal article" date="2009" name="BMC Genomics">
        <title>Conservation in the face of diversity: multistrain analysis of an intracellular bacterium.</title>
        <authorList>
            <person name="Dark M.J."/>
            <person name="Herndon D.R."/>
            <person name="Kappmeyer L.S."/>
            <person name="Gonzales M.P."/>
            <person name="Nordeen E."/>
            <person name="Palmer G.H."/>
            <person name="Knowles D.P. Jr."/>
            <person name="Brayton K.A."/>
        </authorList>
    </citation>
    <scope>NUCLEOTIDE SEQUENCE [LARGE SCALE GENOMIC DNA]</scope>
    <source>
        <strain evidence="12 13">Florida</strain>
    </source>
</reference>
<keyword evidence="9" id="KW-0055">Arginine biosynthesis</keyword>
<comment type="pathway">
    <text evidence="9">Pyrimidine metabolism; UMP biosynthesis via de novo pathway; (S)-dihydroorotate from bicarbonate: step 1/3.</text>
</comment>
<name>B9KIX8_ANAMF</name>
<dbReference type="InterPro" id="IPR017926">
    <property type="entry name" value="GATASE"/>
</dbReference>
<dbReference type="NCBIfam" id="NF009475">
    <property type="entry name" value="PRK12838.1"/>
    <property type="match status" value="1"/>
</dbReference>
<dbReference type="SUPFAM" id="SSF52317">
    <property type="entry name" value="Class I glutamine amidotransferase-like"/>
    <property type="match status" value="1"/>
</dbReference>
<dbReference type="GO" id="GO:0006541">
    <property type="term" value="P:glutamine metabolic process"/>
    <property type="evidence" value="ECO:0007669"/>
    <property type="project" value="InterPro"/>
</dbReference>
<dbReference type="HOGENOM" id="CLU_035901_2_1_5"/>
<comment type="catalytic activity">
    <reaction evidence="9">
        <text>L-glutamine + H2O = L-glutamate + NH4(+)</text>
        <dbReference type="Rhea" id="RHEA:15889"/>
        <dbReference type="ChEBI" id="CHEBI:15377"/>
        <dbReference type="ChEBI" id="CHEBI:28938"/>
        <dbReference type="ChEBI" id="CHEBI:29985"/>
        <dbReference type="ChEBI" id="CHEBI:58359"/>
    </reaction>
</comment>
<feature type="binding site" evidence="9">
    <location>
        <position position="337"/>
    </location>
    <ligand>
        <name>L-glutamine</name>
        <dbReference type="ChEBI" id="CHEBI:58359"/>
    </ligand>
</feature>
<evidence type="ECO:0000256" key="8">
    <source>
        <dbReference type="ARBA" id="ARBA00048816"/>
    </source>
</evidence>
<dbReference type="PANTHER" id="PTHR43418">
    <property type="entry name" value="MULTIFUNCTIONAL TRYPTOPHAN BIOSYNTHESIS PROTEIN-RELATED"/>
    <property type="match status" value="1"/>
</dbReference>
<feature type="domain" description="Carbamoyl-phosphate synthase small subunit N-terminal" evidence="11">
    <location>
        <begin position="45"/>
        <end position="174"/>
    </location>
</feature>
<dbReference type="PRINTS" id="PR00097">
    <property type="entry name" value="ANTSNTHASEII"/>
</dbReference>
<keyword evidence="3 9" id="KW-0436">Ligase</keyword>
<evidence type="ECO:0000313" key="13">
    <source>
        <dbReference type="Proteomes" id="UP000007307"/>
    </source>
</evidence>
<dbReference type="KEGG" id="amf:AMF_595"/>
<dbReference type="PANTHER" id="PTHR43418:SF7">
    <property type="entry name" value="CARBAMOYL-PHOSPHATE SYNTHASE SMALL CHAIN"/>
    <property type="match status" value="1"/>
</dbReference>
<dbReference type="InterPro" id="IPR035686">
    <property type="entry name" value="CPSase_GATase1"/>
</dbReference>
<dbReference type="Pfam" id="PF00117">
    <property type="entry name" value="GATase"/>
    <property type="match status" value="1"/>
</dbReference>
<dbReference type="GO" id="GO:0006207">
    <property type="term" value="P:'de novo' pyrimidine nucleobase biosynthetic process"/>
    <property type="evidence" value="ECO:0007669"/>
    <property type="project" value="InterPro"/>
</dbReference>
<protein>
    <recommendedName>
        <fullName evidence="9">Carbamoyl phosphate synthase small chain</fullName>
        <ecNumber evidence="9">6.3.5.5</ecNumber>
    </recommendedName>
    <alternativeName>
        <fullName evidence="9">Carbamoyl phosphate synthetase glutamine chain</fullName>
    </alternativeName>
</protein>
<dbReference type="Pfam" id="PF00988">
    <property type="entry name" value="CPSase_sm_chain"/>
    <property type="match status" value="1"/>
</dbReference>
<dbReference type="eggNOG" id="COG0505">
    <property type="taxonomic scope" value="Bacteria"/>
</dbReference>
<proteinExistence type="inferred from homology"/>
<evidence type="ECO:0000259" key="11">
    <source>
        <dbReference type="SMART" id="SM01097"/>
    </source>
</evidence>
<dbReference type="InterPro" id="IPR036480">
    <property type="entry name" value="CarbP_synth_ssu_N_sf"/>
</dbReference>
<feature type="active site" evidence="9">
    <location>
        <position position="381"/>
    </location>
</feature>
<evidence type="ECO:0000256" key="1">
    <source>
        <dbReference type="ARBA" id="ARBA00005077"/>
    </source>
</evidence>
<dbReference type="GO" id="GO:0005524">
    <property type="term" value="F:ATP binding"/>
    <property type="evidence" value="ECO:0007669"/>
    <property type="project" value="UniProtKB-UniRule"/>
</dbReference>
<keyword evidence="5 9" id="KW-0067">ATP-binding</keyword>
<comment type="subunit">
    <text evidence="9">Composed of two chains; the small (or glutamine) chain promotes the hydrolysis of glutamine to ammonia, which is used by the large (or ammonia) chain to synthesize carbamoyl phosphate. Tetramer of heterodimers (alpha,beta)4.</text>
</comment>
<gene>
    <name evidence="9 12" type="primary">carA</name>
    <name evidence="12" type="ordered locus">AMF_595</name>
</gene>
<feature type="binding site" evidence="9">
    <location>
        <position position="339"/>
    </location>
    <ligand>
        <name>L-glutamine</name>
        <dbReference type="ChEBI" id="CHEBI:58359"/>
    </ligand>
</feature>
<dbReference type="EMBL" id="CP001079">
    <property type="protein sequence ID" value="ACM49440.1"/>
    <property type="molecule type" value="Genomic_DNA"/>
</dbReference>
<evidence type="ECO:0000256" key="9">
    <source>
        <dbReference type="HAMAP-Rule" id="MF_01209"/>
    </source>
</evidence>
<comment type="catalytic activity">
    <reaction evidence="8 9">
        <text>hydrogencarbonate + L-glutamine + 2 ATP + H2O = carbamoyl phosphate + L-glutamate + 2 ADP + phosphate + 2 H(+)</text>
        <dbReference type="Rhea" id="RHEA:18633"/>
        <dbReference type="ChEBI" id="CHEBI:15377"/>
        <dbReference type="ChEBI" id="CHEBI:15378"/>
        <dbReference type="ChEBI" id="CHEBI:17544"/>
        <dbReference type="ChEBI" id="CHEBI:29985"/>
        <dbReference type="ChEBI" id="CHEBI:30616"/>
        <dbReference type="ChEBI" id="CHEBI:43474"/>
        <dbReference type="ChEBI" id="CHEBI:58228"/>
        <dbReference type="ChEBI" id="CHEBI:58359"/>
        <dbReference type="ChEBI" id="CHEBI:456216"/>
        <dbReference type="EC" id="6.3.5.5"/>
    </reaction>
</comment>
<dbReference type="UniPathway" id="UPA00068">
    <property type="reaction ID" value="UER00171"/>
</dbReference>
<evidence type="ECO:0000313" key="12">
    <source>
        <dbReference type="EMBL" id="ACM49440.1"/>
    </source>
</evidence>
<keyword evidence="10" id="KW-0472">Membrane</keyword>
<keyword evidence="4 9" id="KW-0547">Nucleotide-binding</keyword>
<dbReference type="PRINTS" id="PR00096">
    <property type="entry name" value="GATASE"/>
</dbReference>
<dbReference type="GO" id="GO:0004088">
    <property type="term" value="F:carbamoyl-phosphate synthase (glutamine-hydrolyzing) activity"/>
    <property type="evidence" value="ECO:0007669"/>
    <property type="project" value="UniProtKB-UniRule"/>
</dbReference>
<dbReference type="NCBIfam" id="TIGR01368">
    <property type="entry name" value="CPSaseIIsmall"/>
    <property type="match status" value="1"/>
</dbReference>
<dbReference type="EC" id="6.3.5.5" evidence="9"/>
<evidence type="ECO:0000256" key="7">
    <source>
        <dbReference type="ARBA" id="ARBA00022975"/>
    </source>
</evidence>
<dbReference type="Gene3D" id="3.40.50.880">
    <property type="match status" value="1"/>
</dbReference>
<dbReference type="InterPro" id="IPR029062">
    <property type="entry name" value="Class_I_gatase-like"/>
</dbReference>
<comment type="pathway">
    <text evidence="1 9">Amino-acid biosynthesis; L-arginine biosynthesis; carbamoyl phosphate from bicarbonate: step 1/1.</text>
</comment>
<accession>B9KIX8</accession>
<dbReference type="SUPFAM" id="SSF52021">
    <property type="entry name" value="Carbamoyl phosphate synthetase, small subunit N-terminal domain"/>
    <property type="match status" value="1"/>
</dbReference>
<feature type="binding site" evidence="9">
    <location>
        <position position="296"/>
    </location>
    <ligand>
        <name>L-glutamine</name>
        <dbReference type="ChEBI" id="CHEBI:58359"/>
    </ligand>
</feature>
<evidence type="ECO:0000256" key="6">
    <source>
        <dbReference type="ARBA" id="ARBA00022962"/>
    </source>
</evidence>
<dbReference type="Proteomes" id="UP000007307">
    <property type="component" value="Chromosome"/>
</dbReference>
<dbReference type="InterPro" id="IPR050472">
    <property type="entry name" value="Anth_synth/Amidotransfase"/>
</dbReference>
<keyword evidence="13" id="KW-1185">Reference proteome</keyword>
<dbReference type="Gene3D" id="3.50.30.20">
    <property type="entry name" value="Carbamoyl-phosphate synthase small subunit, N-terminal domain"/>
    <property type="match status" value="1"/>
</dbReference>
<feature type="active site" evidence="9">
    <location>
        <position position="379"/>
    </location>
</feature>
<keyword evidence="9" id="KW-0028">Amino-acid biosynthesis</keyword>
<feature type="binding site" evidence="9">
    <location>
        <position position="266"/>
    </location>
    <ligand>
        <name>L-glutamine</name>
        <dbReference type="ChEBI" id="CHEBI:58359"/>
    </ligand>
</feature>
<evidence type="ECO:0000256" key="5">
    <source>
        <dbReference type="ARBA" id="ARBA00022840"/>
    </source>
</evidence>
<comment type="function">
    <text evidence="9">Small subunit of the glutamine-dependent carbamoyl phosphate synthetase (CPSase). CPSase catalyzes the formation of carbamoyl phosphate from the ammonia moiety of glutamine, carbonate, and phosphate donated by ATP, constituting the first step of 2 biosynthetic pathways, one leading to arginine and/or urea and the other to pyrimidine nucleotides. The small subunit (glutamine amidotransferase) binds and cleaves glutamine to supply the large subunit with the substrate ammonia.</text>
</comment>
<feature type="binding site" evidence="9">
    <location>
        <position position="340"/>
    </location>
    <ligand>
        <name>L-glutamine</name>
        <dbReference type="ChEBI" id="CHEBI:58359"/>
    </ligand>
</feature>
<sequence length="405" mass="44283">MAAPYEHNTRKCILKSTNNPLTFVRFCTTIPGFLFSLLAMIYGRHDAVLVLSDGRHFFGTSLGKRQDCVGEVCFTTGFTGYQYTITDPSFAGQIVVFSFPHIGNVGVNSRDFECEHVLARGIVVREMSHASHVSSLADLNSWMEASGVSGISGVDTRALTLHLREHGSQNGIIHCFDDPDLLDLQKLKSAAMAPTVPTVATELPHLKSHQVSHTGLRICVIDVGAKRGIMQTLSTLGCAIYVVAARDDFVTQIMDLRPQGIVISNGPGDPHAVPTDTIEQLRVLLQQGIPMLGICLGHQLLAIAIGAKTVKMRHGHRGSNHPVYNVATKAVEVTSQNHGFAVDAQTLPENAEVTHISLFDGTIEGMKLLDRPVLSVQYHPEGHPGPHDSHYIFRDFVNLARAYRW</sequence>
<organism evidence="12 13">
    <name type="scientific">Anaplasma marginale (strain Florida)</name>
    <dbReference type="NCBI Taxonomy" id="320483"/>
    <lineage>
        <taxon>Bacteria</taxon>
        <taxon>Pseudomonadati</taxon>
        <taxon>Pseudomonadota</taxon>
        <taxon>Alphaproteobacteria</taxon>
        <taxon>Rickettsiales</taxon>
        <taxon>Anaplasmataceae</taxon>
        <taxon>Anaplasma</taxon>
    </lineage>
</organism>
<evidence type="ECO:0000256" key="3">
    <source>
        <dbReference type="ARBA" id="ARBA00022598"/>
    </source>
</evidence>
<dbReference type="STRING" id="320483.AMF_595"/>